<accession>A0A0F9SZE4</accession>
<organism evidence="1">
    <name type="scientific">marine sediment metagenome</name>
    <dbReference type="NCBI Taxonomy" id="412755"/>
    <lineage>
        <taxon>unclassified sequences</taxon>
        <taxon>metagenomes</taxon>
        <taxon>ecological metagenomes</taxon>
    </lineage>
</organism>
<comment type="caution">
    <text evidence="1">The sequence shown here is derived from an EMBL/GenBank/DDBJ whole genome shotgun (WGS) entry which is preliminary data.</text>
</comment>
<proteinExistence type="predicted"/>
<dbReference type="EMBL" id="LAZR01000329">
    <property type="protein sequence ID" value="KKN74290.1"/>
    <property type="molecule type" value="Genomic_DNA"/>
</dbReference>
<reference evidence="1" key="1">
    <citation type="journal article" date="2015" name="Nature">
        <title>Complex archaea that bridge the gap between prokaryotes and eukaryotes.</title>
        <authorList>
            <person name="Spang A."/>
            <person name="Saw J.H."/>
            <person name="Jorgensen S.L."/>
            <person name="Zaremba-Niedzwiedzka K."/>
            <person name="Martijn J."/>
            <person name="Lind A.E."/>
            <person name="van Eijk R."/>
            <person name="Schleper C."/>
            <person name="Guy L."/>
            <person name="Ettema T.J."/>
        </authorList>
    </citation>
    <scope>NUCLEOTIDE SEQUENCE</scope>
</reference>
<dbReference type="AlphaFoldDB" id="A0A0F9SZE4"/>
<sequence>MKVTFKVDLTDEEVTRAIDQYVRRCVQKEFDDVSDDEITIDKRGKVNKAGVIAISGTIHTSDQEPTTKKKSRFRKSESHYLCGECESRYEDCDCVGGPTCEGCEERYNDCKCK</sequence>
<protein>
    <submittedName>
        <fullName evidence="1">Uncharacterized protein</fullName>
    </submittedName>
</protein>
<gene>
    <name evidence="1" type="ORF">LCGC14_0392290</name>
</gene>
<name>A0A0F9SZE4_9ZZZZ</name>
<evidence type="ECO:0000313" key="1">
    <source>
        <dbReference type="EMBL" id="KKN74290.1"/>
    </source>
</evidence>